<name>A0A0D9W8H1_9ORYZ</name>
<dbReference type="Pfam" id="PF03647">
    <property type="entry name" value="Tmemb_14"/>
    <property type="match status" value="1"/>
</dbReference>
<dbReference type="InterPro" id="IPR005349">
    <property type="entry name" value="TMEM14"/>
</dbReference>
<keyword evidence="3 6" id="KW-0812">Transmembrane</keyword>
<feature type="transmembrane region" description="Helical" evidence="6">
    <location>
        <begin position="112"/>
        <end position="130"/>
    </location>
</feature>
<dbReference type="InterPro" id="IPR044890">
    <property type="entry name" value="TMEM14_sf"/>
</dbReference>
<protein>
    <submittedName>
        <fullName evidence="7">Uncharacterized protein</fullName>
    </submittedName>
</protein>
<dbReference type="HOGENOM" id="CLU_117381_0_0_1"/>
<evidence type="ECO:0000256" key="4">
    <source>
        <dbReference type="ARBA" id="ARBA00022989"/>
    </source>
</evidence>
<comment type="subcellular location">
    <subcellularLocation>
        <location evidence="1">Membrane</location>
    </subcellularLocation>
</comment>
<dbReference type="STRING" id="77586.A0A0D9W8H1"/>
<feature type="transmembrane region" description="Helical" evidence="6">
    <location>
        <begin position="137"/>
        <end position="155"/>
    </location>
</feature>
<evidence type="ECO:0000256" key="3">
    <source>
        <dbReference type="ARBA" id="ARBA00022692"/>
    </source>
</evidence>
<dbReference type="eggNOG" id="KOG1187">
    <property type="taxonomic scope" value="Eukaryota"/>
</dbReference>
<proteinExistence type="inferred from homology"/>
<keyword evidence="4 6" id="KW-1133">Transmembrane helix</keyword>
<dbReference type="AlphaFoldDB" id="A0A0D9W8H1"/>
<sequence>MTAPVTTTFSHLLLLHHPPGALRCLPSPPRADTVARPGRSRRRALLRCSAVSELTPAASAAYGALLLGGGAFAYVRSGSKGSIYGGLSGSALMGIAYYLMQSPDTKAIGDAVGFGSAFLFACVFGIRLYNSRKLVPSGLLLVLSLGALGVFYSAYLQDKV</sequence>
<comment type="similarity">
    <text evidence="2">Belongs to the TMEM14 family.</text>
</comment>
<dbReference type="PANTHER" id="PTHR12668">
    <property type="entry name" value="TRANSMEMBRANE PROTEIN 14, 15"/>
    <property type="match status" value="1"/>
</dbReference>
<evidence type="ECO:0000256" key="2">
    <source>
        <dbReference type="ARBA" id="ARBA00007590"/>
    </source>
</evidence>
<dbReference type="GO" id="GO:0015245">
    <property type="term" value="F:fatty acid transmembrane transporter activity"/>
    <property type="evidence" value="ECO:0007669"/>
    <property type="project" value="TreeGrafter"/>
</dbReference>
<evidence type="ECO:0000313" key="7">
    <source>
        <dbReference type="EnsemblPlants" id="LPERR04G18400.1"/>
    </source>
</evidence>
<reference evidence="7 8" key="1">
    <citation type="submission" date="2012-08" db="EMBL/GenBank/DDBJ databases">
        <title>Oryza genome evolution.</title>
        <authorList>
            <person name="Wing R.A."/>
        </authorList>
    </citation>
    <scope>NUCLEOTIDE SEQUENCE</scope>
</reference>
<organism evidence="7 8">
    <name type="scientific">Leersia perrieri</name>
    <dbReference type="NCBI Taxonomy" id="77586"/>
    <lineage>
        <taxon>Eukaryota</taxon>
        <taxon>Viridiplantae</taxon>
        <taxon>Streptophyta</taxon>
        <taxon>Embryophyta</taxon>
        <taxon>Tracheophyta</taxon>
        <taxon>Spermatophyta</taxon>
        <taxon>Magnoliopsida</taxon>
        <taxon>Liliopsida</taxon>
        <taxon>Poales</taxon>
        <taxon>Poaceae</taxon>
        <taxon>BOP clade</taxon>
        <taxon>Oryzoideae</taxon>
        <taxon>Oryzeae</taxon>
        <taxon>Oryzinae</taxon>
        <taxon>Leersia</taxon>
    </lineage>
</organism>
<dbReference type="Gene3D" id="1.10.10.1740">
    <property type="entry name" value="Transmembrane protein 14-like"/>
    <property type="match status" value="1"/>
</dbReference>
<reference evidence="8" key="2">
    <citation type="submission" date="2013-12" db="EMBL/GenBank/DDBJ databases">
        <authorList>
            <person name="Yu Y."/>
            <person name="Lee S."/>
            <person name="de Baynast K."/>
            <person name="Wissotski M."/>
            <person name="Liu L."/>
            <person name="Talag J."/>
            <person name="Goicoechea J."/>
            <person name="Angelova A."/>
            <person name="Jetty R."/>
            <person name="Kudrna D."/>
            <person name="Golser W."/>
            <person name="Rivera L."/>
            <person name="Zhang J."/>
            <person name="Wing R."/>
        </authorList>
    </citation>
    <scope>NUCLEOTIDE SEQUENCE</scope>
</reference>
<reference evidence="7" key="3">
    <citation type="submission" date="2015-04" db="UniProtKB">
        <authorList>
            <consortium name="EnsemblPlants"/>
        </authorList>
    </citation>
    <scope>IDENTIFICATION</scope>
</reference>
<dbReference type="Proteomes" id="UP000032180">
    <property type="component" value="Chromosome 4"/>
</dbReference>
<dbReference type="GO" id="GO:0009706">
    <property type="term" value="C:chloroplast inner membrane"/>
    <property type="evidence" value="ECO:0007669"/>
    <property type="project" value="TreeGrafter"/>
</dbReference>
<keyword evidence="5 6" id="KW-0472">Membrane</keyword>
<evidence type="ECO:0000256" key="5">
    <source>
        <dbReference type="ARBA" id="ARBA00023136"/>
    </source>
</evidence>
<dbReference type="Gramene" id="LPERR04G18400.1">
    <property type="protein sequence ID" value="LPERR04G18400.1"/>
    <property type="gene ID" value="LPERR04G18400"/>
</dbReference>
<keyword evidence="8" id="KW-1185">Reference proteome</keyword>
<dbReference type="EnsemblPlants" id="LPERR04G18400.1">
    <property type="protein sequence ID" value="LPERR04G18400.1"/>
    <property type="gene ID" value="LPERR04G18400"/>
</dbReference>
<feature type="transmembrane region" description="Helical" evidence="6">
    <location>
        <begin position="82"/>
        <end position="100"/>
    </location>
</feature>
<accession>A0A0D9W8H1</accession>
<dbReference type="PANTHER" id="PTHR12668:SF38">
    <property type="entry name" value="PROTEIN FATTY ACID EXPORT 4, CHLOROPLASTIC"/>
    <property type="match status" value="1"/>
</dbReference>
<feature type="transmembrane region" description="Helical" evidence="6">
    <location>
        <begin position="57"/>
        <end position="75"/>
    </location>
</feature>
<evidence type="ECO:0000313" key="8">
    <source>
        <dbReference type="Proteomes" id="UP000032180"/>
    </source>
</evidence>
<evidence type="ECO:0000256" key="1">
    <source>
        <dbReference type="ARBA" id="ARBA00004370"/>
    </source>
</evidence>
<evidence type="ECO:0000256" key="6">
    <source>
        <dbReference type="SAM" id="Phobius"/>
    </source>
</evidence>